<sequence length="503" mass="52650">MRPGEPEEHGDAATEQTYAEVFDCGALEVSCHITQWFHGLVVGVLDPLLGWVAGKLFATPGPTAGVTAVWEGVSATANALYLLLVLAAGFVLMAHHSVQAQYGAREVLPRLVVGFVASNASLNVVGLAAEASTAVARAVGDDGIDAGAAARHLSSRSTPFLADETSAVVLFLLVLVVLLVLWVVVEIVRVVIVILLMVGGPLMLMFHGLPQTNRVAQMWWRTLAAVCLVPVAQAIAFVALTRVFFEGDTRALFGVVHIVRGEADLFDLFLLLVLVYVQIRIPVWAYRAVWSPPAGRSPAADAARSLASTAVLVAVTAATGGGGALAAAARSTGGRTGALLRAVERRPRAEASVPALPRRVRTWRFGTPDSGSSPGSASSAPHRSAAAPTSRSAPGPAHAPPRGRGGPADAAAHRRPRNAPAPPPAGPPDGRGGTPRAVPRRPGTPPATGADASAVRPEPPRDRGAEPRRGRNPPDPDARPVRPRAEPGHRRPVPPRHRPRRET</sequence>
<evidence type="ECO:0000256" key="1">
    <source>
        <dbReference type="SAM" id="MobiDB-lite"/>
    </source>
</evidence>
<feature type="compositionally biased region" description="Basic residues" evidence="1">
    <location>
        <begin position="490"/>
        <end position="503"/>
    </location>
</feature>
<protein>
    <recommendedName>
        <fullName evidence="5">TrbL/VirB6 plasmid conjugal transfer protein</fullName>
    </recommendedName>
</protein>
<keyword evidence="2" id="KW-0812">Transmembrane</keyword>
<name>A0ABY6YGP8_9ACTN</name>
<accession>A0ABY6YGP8</accession>
<gene>
    <name evidence="3" type="ORF">OUQ99_19410</name>
</gene>
<proteinExistence type="predicted"/>
<evidence type="ECO:0008006" key="5">
    <source>
        <dbReference type="Google" id="ProtNLM"/>
    </source>
</evidence>
<feature type="transmembrane region" description="Helical" evidence="2">
    <location>
        <begin position="265"/>
        <end position="286"/>
    </location>
</feature>
<feature type="transmembrane region" description="Helical" evidence="2">
    <location>
        <begin position="222"/>
        <end position="245"/>
    </location>
</feature>
<dbReference type="InterPro" id="IPR045782">
    <property type="entry name" value="TrbL_3"/>
</dbReference>
<feature type="transmembrane region" description="Helical" evidence="2">
    <location>
        <begin position="107"/>
        <end position="129"/>
    </location>
</feature>
<dbReference type="Pfam" id="PF19590">
    <property type="entry name" value="TrbL_3"/>
    <property type="match status" value="1"/>
</dbReference>
<dbReference type="RefSeq" id="WP_267945202.1">
    <property type="nucleotide sequence ID" value="NZ_CP113264.1"/>
</dbReference>
<keyword evidence="4" id="KW-1185">Reference proteome</keyword>
<evidence type="ECO:0000313" key="3">
    <source>
        <dbReference type="EMBL" id="WAE71399.1"/>
    </source>
</evidence>
<evidence type="ECO:0000256" key="2">
    <source>
        <dbReference type="SAM" id="Phobius"/>
    </source>
</evidence>
<dbReference type="EMBL" id="CP113264">
    <property type="protein sequence ID" value="WAE71399.1"/>
    <property type="molecule type" value="Genomic_DNA"/>
</dbReference>
<feature type="transmembrane region" description="Helical" evidence="2">
    <location>
        <begin position="306"/>
        <end position="329"/>
    </location>
</feature>
<feature type="transmembrane region" description="Helical" evidence="2">
    <location>
        <begin position="79"/>
        <end position="95"/>
    </location>
</feature>
<feature type="transmembrane region" description="Helical" evidence="2">
    <location>
        <begin position="165"/>
        <end position="185"/>
    </location>
</feature>
<evidence type="ECO:0000313" key="4">
    <source>
        <dbReference type="Proteomes" id="UP001156498"/>
    </source>
</evidence>
<feature type="compositionally biased region" description="Low complexity" evidence="1">
    <location>
        <begin position="366"/>
        <end position="410"/>
    </location>
</feature>
<organism evidence="3 4">
    <name type="scientific">Streptomonospora nanhaiensis</name>
    <dbReference type="NCBI Taxonomy" id="1323731"/>
    <lineage>
        <taxon>Bacteria</taxon>
        <taxon>Bacillati</taxon>
        <taxon>Actinomycetota</taxon>
        <taxon>Actinomycetes</taxon>
        <taxon>Streptosporangiales</taxon>
        <taxon>Nocardiopsidaceae</taxon>
        <taxon>Streptomonospora</taxon>
    </lineage>
</organism>
<keyword evidence="2" id="KW-1133">Transmembrane helix</keyword>
<keyword evidence="2" id="KW-0472">Membrane</keyword>
<reference evidence="3 4" key="1">
    <citation type="journal article" date="2013" name="Int. J. Syst. Evol. Microbiol.">
        <title>Description of Streptomonospora sediminis sp. nov. and Streptomonospora nanhaiensis sp. nov., and reclassification of Nocardiopsis arabia Hozzein &amp; Goodfellow 2008 as Streptomonospora arabica comb. nov. and emended description of the genus Streptomonospora.</title>
        <authorList>
            <person name="Zhang D.F."/>
            <person name="Pan H.Q."/>
            <person name="He J."/>
            <person name="Zhang X.M."/>
            <person name="Zhang Y.G."/>
            <person name="Klenk H.P."/>
            <person name="Hu J.C."/>
            <person name="Li W.J."/>
        </authorList>
    </citation>
    <scope>NUCLEOTIDE SEQUENCE [LARGE SCALE GENOMIC DNA]</scope>
    <source>
        <strain evidence="3 4">12A09</strain>
    </source>
</reference>
<dbReference type="Proteomes" id="UP001156498">
    <property type="component" value="Chromosome"/>
</dbReference>
<feature type="region of interest" description="Disordered" evidence="1">
    <location>
        <begin position="360"/>
        <end position="503"/>
    </location>
</feature>
<feature type="compositionally biased region" description="Basic and acidic residues" evidence="1">
    <location>
        <begin position="458"/>
        <end position="489"/>
    </location>
</feature>
<feature type="transmembrane region" description="Helical" evidence="2">
    <location>
        <begin position="190"/>
        <end position="210"/>
    </location>
</feature>